<protein>
    <submittedName>
        <fullName evidence="2">Uncharacterized protein</fullName>
    </submittedName>
</protein>
<evidence type="ECO:0000256" key="1">
    <source>
        <dbReference type="SAM" id="MobiDB-lite"/>
    </source>
</evidence>
<evidence type="ECO:0000313" key="2">
    <source>
        <dbReference type="EMBL" id="CAA9393335.1"/>
    </source>
</evidence>
<feature type="non-terminal residue" evidence="2">
    <location>
        <position position="1"/>
    </location>
</feature>
<dbReference type="EMBL" id="CADCUY010000108">
    <property type="protein sequence ID" value="CAA9393335.1"/>
    <property type="molecule type" value="Genomic_DNA"/>
</dbReference>
<feature type="non-terminal residue" evidence="2">
    <location>
        <position position="62"/>
    </location>
</feature>
<reference evidence="2" key="1">
    <citation type="submission" date="2020-02" db="EMBL/GenBank/DDBJ databases">
        <authorList>
            <person name="Meier V. D."/>
        </authorList>
    </citation>
    <scope>NUCLEOTIDE SEQUENCE</scope>
    <source>
        <strain evidence="2">AVDCRST_MAG35</strain>
    </source>
</reference>
<accession>A0A6J4NNS6</accession>
<organism evidence="2">
    <name type="scientific">uncultured Quadrisphaera sp</name>
    <dbReference type="NCBI Taxonomy" id="904978"/>
    <lineage>
        <taxon>Bacteria</taxon>
        <taxon>Bacillati</taxon>
        <taxon>Actinomycetota</taxon>
        <taxon>Actinomycetes</taxon>
        <taxon>Kineosporiales</taxon>
        <taxon>Kineosporiaceae</taxon>
        <taxon>Quadrisphaera</taxon>
        <taxon>environmental samples</taxon>
    </lineage>
</organism>
<name>A0A6J4NNS6_9ACTN</name>
<feature type="compositionally biased region" description="Low complexity" evidence="1">
    <location>
        <begin position="45"/>
        <end position="54"/>
    </location>
</feature>
<proteinExistence type="predicted"/>
<dbReference type="AlphaFoldDB" id="A0A6J4NNS6"/>
<feature type="region of interest" description="Disordered" evidence="1">
    <location>
        <begin position="38"/>
        <end position="62"/>
    </location>
</feature>
<sequence>CGPRRARRRGWRCRCSRARWWAWRGGCWRRRHWCVRSRGPAAPTASRWSWPPARRSSRRPRT</sequence>
<gene>
    <name evidence="2" type="ORF">AVDCRST_MAG35-517</name>
</gene>